<protein>
    <submittedName>
        <fullName evidence="1">Uncharacterized protein</fullName>
    </submittedName>
</protein>
<dbReference type="VEuPathDB" id="AmoebaDB:ACA1_276760"/>
<dbReference type="GeneID" id="14916014"/>
<dbReference type="EMBL" id="KB008032">
    <property type="protein sequence ID" value="ELR15440.1"/>
    <property type="molecule type" value="Genomic_DNA"/>
</dbReference>
<dbReference type="RefSeq" id="XP_004337453.1">
    <property type="nucleotide sequence ID" value="XM_004337405.1"/>
</dbReference>
<accession>L8GR11</accession>
<keyword evidence="2" id="KW-1185">Reference proteome</keyword>
<dbReference type="Proteomes" id="UP000011083">
    <property type="component" value="Unassembled WGS sequence"/>
</dbReference>
<evidence type="ECO:0000313" key="1">
    <source>
        <dbReference type="EMBL" id="ELR15440.1"/>
    </source>
</evidence>
<organism evidence="1 2">
    <name type="scientific">Acanthamoeba castellanii (strain ATCC 30010 / Neff)</name>
    <dbReference type="NCBI Taxonomy" id="1257118"/>
    <lineage>
        <taxon>Eukaryota</taxon>
        <taxon>Amoebozoa</taxon>
        <taxon>Discosea</taxon>
        <taxon>Longamoebia</taxon>
        <taxon>Centramoebida</taxon>
        <taxon>Acanthamoebidae</taxon>
        <taxon>Acanthamoeba</taxon>
    </lineage>
</organism>
<reference evidence="1 2" key="1">
    <citation type="journal article" date="2013" name="Genome Biol.">
        <title>Genome of Acanthamoeba castellanii highlights extensive lateral gene transfer and early evolution of tyrosine kinase signaling.</title>
        <authorList>
            <person name="Clarke M."/>
            <person name="Lohan A.J."/>
            <person name="Liu B."/>
            <person name="Lagkouvardos I."/>
            <person name="Roy S."/>
            <person name="Zafar N."/>
            <person name="Bertelli C."/>
            <person name="Schilde C."/>
            <person name="Kianianmomeni A."/>
            <person name="Burglin T.R."/>
            <person name="Frech C."/>
            <person name="Turcotte B."/>
            <person name="Kopec K.O."/>
            <person name="Synnott J.M."/>
            <person name="Choo C."/>
            <person name="Paponov I."/>
            <person name="Finkler A."/>
            <person name="Soon Heng Tan C."/>
            <person name="Hutchins A.P."/>
            <person name="Weinmeier T."/>
            <person name="Rattei T."/>
            <person name="Chu J.S."/>
            <person name="Gimenez G."/>
            <person name="Irimia M."/>
            <person name="Rigden D.J."/>
            <person name="Fitzpatrick D.A."/>
            <person name="Lorenzo-Morales J."/>
            <person name="Bateman A."/>
            <person name="Chiu C.H."/>
            <person name="Tang P."/>
            <person name="Hegemann P."/>
            <person name="Fromm H."/>
            <person name="Raoult D."/>
            <person name="Greub G."/>
            <person name="Miranda-Saavedra D."/>
            <person name="Chen N."/>
            <person name="Nash P."/>
            <person name="Ginger M.L."/>
            <person name="Horn M."/>
            <person name="Schaap P."/>
            <person name="Caler L."/>
            <person name="Loftus B."/>
        </authorList>
    </citation>
    <scope>NUCLEOTIDE SEQUENCE [LARGE SCALE GENOMIC DNA]</scope>
    <source>
        <strain evidence="1 2">Neff</strain>
    </source>
</reference>
<proteinExistence type="predicted"/>
<sequence>MEATRINPRSVSGAPTMGGRKVKKLVLTASLPGGGGRYRGEFAWSEDTERTQRAEAVAVEWLHNKCHLKSSCEGRVLNADVAGRKLCLFREE</sequence>
<name>L8GR11_ACACF</name>
<evidence type="ECO:0000313" key="2">
    <source>
        <dbReference type="Proteomes" id="UP000011083"/>
    </source>
</evidence>
<dbReference type="AlphaFoldDB" id="L8GR11"/>
<dbReference type="KEGG" id="acan:ACA1_276760"/>
<gene>
    <name evidence="1" type="ORF">ACA1_276760</name>
</gene>